<gene>
    <name evidence="1" type="ORF">OFY01_28440</name>
</gene>
<protein>
    <submittedName>
        <fullName evidence="1">Uncharacterized protein</fullName>
    </submittedName>
</protein>
<evidence type="ECO:0000313" key="1">
    <source>
        <dbReference type="EMBL" id="MCX3063622.1"/>
    </source>
</evidence>
<dbReference type="Proteomes" id="UP001163064">
    <property type="component" value="Unassembled WGS sequence"/>
</dbReference>
<reference evidence="1" key="1">
    <citation type="submission" date="2022-10" db="EMBL/GenBank/DDBJ databases">
        <title>Streptomyces beihaiensis sp. nov., a chitin degrading actinobacterium, isolated from shrimp pond soil.</title>
        <authorList>
            <person name="Xie J."/>
            <person name="Shen N."/>
        </authorList>
    </citation>
    <scope>NUCLEOTIDE SEQUENCE</scope>
    <source>
        <strain evidence="1">GXMU-J5</strain>
    </source>
</reference>
<evidence type="ECO:0000313" key="2">
    <source>
        <dbReference type="Proteomes" id="UP001163064"/>
    </source>
</evidence>
<accession>A0ABT3U2S3</accession>
<comment type="caution">
    <text evidence="1">The sequence shown here is derived from an EMBL/GenBank/DDBJ whole genome shotgun (WGS) entry which is preliminary data.</text>
</comment>
<sequence length="182" mass="20113">MTGWINGGVIAWIEGEQYEDETVLVYAKGVAQADLANGLIAQHRPPFARGGDVPPGEWGVIVHHMHDPSRDDFDEIDYHELCPPGAELVVFVPNPCIAKAHRPMAYHYKDGQALSCINYEDADHVGEYWPSELASRITAAGLDCAAADYDEQLTQLICDQLGLPALDRDTLTVDRSLIDSYY</sequence>
<keyword evidence="2" id="KW-1185">Reference proteome</keyword>
<dbReference type="EMBL" id="JAPHNL010000316">
    <property type="protein sequence ID" value="MCX3063622.1"/>
    <property type="molecule type" value="Genomic_DNA"/>
</dbReference>
<dbReference type="RefSeq" id="WP_266604718.1">
    <property type="nucleotide sequence ID" value="NZ_JAPHNL010000316.1"/>
</dbReference>
<name>A0ABT3U2S3_9ACTN</name>
<organism evidence="1 2">
    <name type="scientific">Streptomyces beihaiensis</name>
    <dbReference type="NCBI Taxonomy" id="2984495"/>
    <lineage>
        <taxon>Bacteria</taxon>
        <taxon>Bacillati</taxon>
        <taxon>Actinomycetota</taxon>
        <taxon>Actinomycetes</taxon>
        <taxon>Kitasatosporales</taxon>
        <taxon>Streptomycetaceae</taxon>
        <taxon>Streptomyces</taxon>
    </lineage>
</organism>
<proteinExistence type="predicted"/>